<dbReference type="PANTHER" id="PTHR30231:SF4">
    <property type="entry name" value="PROTEIN NEN2"/>
    <property type="match status" value="1"/>
</dbReference>
<keyword evidence="6" id="KW-1185">Reference proteome</keyword>
<evidence type="ECO:0000259" key="4">
    <source>
        <dbReference type="SMART" id="SM00479"/>
    </source>
</evidence>
<accession>A0A3D8P723</accession>
<dbReference type="CDD" id="cd06127">
    <property type="entry name" value="DEDDh"/>
    <property type="match status" value="1"/>
</dbReference>
<comment type="caution">
    <text evidence="5">The sequence shown here is derived from an EMBL/GenBank/DDBJ whole genome shotgun (WGS) entry which is preliminary data.</text>
</comment>
<evidence type="ECO:0000313" key="5">
    <source>
        <dbReference type="EMBL" id="RDV84225.1"/>
    </source>
</evidence>
<dbReference type="Proteomes" id="UP000256329">
    <property type="component" value="Unassembled WGS sequence"/>
</dbReference>
<gene>
    <name evidence="5" type="ORF">DXX99_02650</name>
</gene>
<protein>
    <recommendedName>
        <fullName evidence="4">Exonuclease domain-containing protein</fullName>
    </recommendedName>
</protein>
<keyword evidence="3" id="KW-0269">Exonuclease</keyword>
<dbReference type="GO" id="GO:0008408">
    <property type="term" value="F:3'-5' exonuclease activity"/>
    <property type="evidence" value="ECO:0007669"/>
    <property type="project" value="TreeGrafter"/>
</dbReference>
<dbReference type="AlphaFoldDB" id="A0A3D8P723"/>
<evidence type="ECO:0000256" key="2">
    <source>
        <dbReference type="ARBA" id="ARBA00022801"/>
    </source>
</evidence>
<dbReference type="GO" id="GO:0003676">
    <property type="term" value="F:nucleic acid binding"/>
    <property type="evidence" value="ECO:0007669"/>
    <property type="project" value="InterPro"/>
</dbReference>
<dbReference type="SUPFAM" id="SSF53098">
    <property type="entry name" value="Ribonuclease H-like"/>
    <property type="match status" value="1"/>
</dbReference>
<dbReference type="GO" id="GO:0005829">
    <property type="term" value="C:cytosol"/>
    <property type="evidence" value="ECO:0007669"/>
    <property type="project" value="TreeGrafter"/>
</dbReference>
<dbReference type="RefSeq" id="WP_115791968.1">
    <property type="nucleotide sequence ID" value="NZ_QSLN01000002.1"/>
</dbReference>
<reference evidence="5 6" key="1">
    <citation type="submission" date="2018-08" db="EMBL/GenBank/DDBJ databases">
        <title>Form III RuBisCO-mediated autotrophy in Thermodesulfobium bacteria.</title>
        <authorList>
            <person name="Toshchakov S.V."/>
            <person name="Kublanov I.V."/>
            <person name="Frolov E."/>
            <person name="Bonch-Osmolovskaya E.A."/>
            <person name="Tourova T.P."/>
            <person name="Chernych N.A."/>
            <person name="Lebedinsky A.V."/>
        </authorList>
    </citation>
    <scope>NUCLEOTIDE SEQUENCE [LARGE SCALE GENOMIC DNA]</scope>
    <source>
        <strain evidence="5 6">SR</strain>
    </source>
</reference>
<evidence type="ECO:0000256" key="1">
    <source>
        <dbReference type="ARBA" id="ARBA00022722"/>
    </source>
</evidence>
<keyword evidence="1" id="KW-0540">Nuclease</keyword>
<dbReference type="InterPro" id="IPR036397">
    <property type="entry name" value="RNaseH_sf"/>
</dbReference>
<dbReference type="Pfam" id="PF00929">
    <property type="entry name" value="RNase_T"/>
    <property type="match status" value="1"/>
</dbReference>
<dbReference type="FunFam" id="3.30.420.10:FF:000045">
    <property type="entry name" value="3'-5' exonuclease DinG"/>
    <property type="match status" value="1"/>
</dbReference>
<dbReference type="OrthoDB" id="9803913at2"/>
<dbReference type="Gene3D" id="3.30.420.10">
    <property type="entry name" value="Ribonuclease H-like superfamily/Ribonuclease H"/>
    <property type="match status" value="1"/>
</dbReference>
<dbReference type="PANTHER" id="PTHR30231">
    <property type="entry name" value="DNA POLYMERASE III SUBUNIT EPSILON"/>
    <property type="match status" value="1"/>
</dbReference>
<name>A0A3D8P723_9THEO</name>
<dbReference type="InterPro" id="IPR013520">
    <property type="entry name" value="Ribonucl_H"/>
</dbReference>
<dbReference type="InterPro" id="IPR012337">
    <property type="entry name" value="RNaseH-like_sf"/>
</dbReference>
<evidence type="ECO:0000256" key="3">
    <source>
        <dbReference type="ARBA" id="ARBA00022839"/>
    </source>
</evidence>
<evidence type="ECO:0000313" key="6">
    <source>
        <dbReference type="Proteomes" id="UP000256329"/>
    </source>
</evidence>
<dbReference type="EMBL" id="QSLN01000002">
    <property type="protein sequence ID" value="RDV84225.1"/>
    <property type="molecule type" value="Genomic_DNA"/>
</dbReference>
<keyword evidence="2" id="KW-0378">Hydrolase</keyword>
<proteinExistence type="predicted"/>
<dbReference type="SMART" id="SM00479">
    <property type="entry name" value="EXOIII"/>
    <property type="match status" value="1"/>
</dbReference>
<organism evidence="5 6">
    <name type="scientific">Ammonifex thiophilus</name>
    <dbReference type="NCBI Taxonomy" id="444093"/>
    <lineage>
        <taxon>Bacteria</taxon>
        <taxon>Bacillati</taxon>
        <taxon>Bacillota</taxon>
        <taxon>Clostridia</taxon>
        <taxon>Thermoanaerobacterales</taxon>
        <taxon>Thermoanaerobacteraceae</taxon>
        <taxon>Ammonifex</taxon>
    </lineage>
</organism>
<feature type="domain" description="Exonuclease" evidence="4">
    <location>
        <begin position="47"/>
        <end position="214"/>
    </location>
</feature>
<sequence length="234" mass="26855">MAYGYLRRTLVMAWRLNARSPRPSALRELVERINRRRELDLPLEEVEMVAFDLETTGLKPGAGDEIIALGAVRLRGNELLYPAFDQLVRPGRRVPPLVEELTGISSELLRYAPPLGAVLPLFLTYLSRGFPLGFNVAFDLAFLNQALKPHGRLSEQAFLDVWTVARALDARWEHATMDEIARYLEVDLKGRHTALGDALIHAHMWLKLRERLKEKGVRTLRDLRSFLWLKLRHC</sequence>